<evidence type="ECO:0000313" key="4">
    <source>
        <dbReference type="Proteomes" id="UP000054248"/>
    </source>
</evidence>
<reference evidence="4" key="2">
    <citation type="submission" date="2015-01" db="EMBL/GenBank/DDBJ databases">
        <title>Evolutionary Origins and Diversification of the Mycorrhizal Mutualists.</title>
        <authorList>
            <consortium name="DOE Joint Genome Institute"/>
            <consortium name="Mycorrhizal Genomics Consortium"/>
            <person name="Kohler A."/>
            <person name="Kuo A."/>
            <person name="Nagy L.G."/>
            <person name="Floudas D."/>
            <person name="Copeland A."/>
            <person name="Barry K.W."/>
            <person name="Cichocki N."/>
            <person name="Veneault-Fourrey C."/>
            <person name="LaButti K."/>
            <person name="Lindquist E.A."/>
            <person name="Lipzen A."/>
            <person name="Lundell T."/>
            <person name="Morin E."/>
            <person name="Murat C."/>
            <person name="Riley R."/>
            <person name="Ohm R."/>
            <person name="Sun H."/>
            <person name="Tunlid A."/>
            <person name="Henrissat B."/>
            <person name="Grigoriev I.V."/>
            <person name="Hibbett D.S."/>
            <person name="Martin F."/>
        </authorList>
    </citation>
    <scope>NUCLEOTIDE SEQUENCE [LARGE SCALE GENOMIC DNA]</scope>
    <source>
        <strain evidence="4">MUT 4182</strain>
    </source>
</reference>
<evidence type="ECO:0000256" key="1">
    <source>
        <dbReference type="SAM" id="MobiDB-lite"/>
    </source>
</evidence>
<dbReference type="InterPro" id="IPR045247">
    <property type="entry name" value="Oye-like"/>
</dbReference>
<name>A0A0C3MEX8_9AGAM</name>
<dbReference type="EMBL" id="KN822956">
    <property type="protein sequence ID" value="KIO32292.1"/>
    <property type="molecule type" value="Genomic_DNA"/>
</dbReference>
<evidence type="ECO:0000259" key="2">
    <source>
        <dbReference type="Pfam" id="PF00724"/>
    </source>
</evidence>
<dbReference type="PANTHER" id="PTHR22893:SF91">
    <property type="entry name" value="NADPH DEHYDROGENASE 2-RELATED"/>
    <property type="match status" value="1"/>
</dbReference>
<dbReference type="HOGENOM" id="CLU_012153_0_3_1"/>
<feature type="compositionally biased region" description="Basic and acidic residues" evidence="1">
    <location>
        <begin position="146"/>
        <end position="161"/>
    </location>
</feature>
<dbReference type="SUPFAM" id="SSF51395">
    <property type="entry name" value="FMN-linked oxidoreductases"/>
    <property type="match status" value="1"/>
</dbReference>
<dbReference type="GO" id="GO:0016491">
    <property type="term" value="F:oxidoreductase activity"/>
    <property type="evidence" value="ECO:0007669"/>
    <property type="project" value="InterPro"/>
</dbReference>
<dbReference type="Gene3D" id="3.20.20.70">
    <property type="entry name" value="Aldolase class I"/>
    <property type="match status" value="1"/>
</dbReference>
<feature type="domain" description="NADH:flavin oxidoreductase/NADH oxidase N-terminal" evidence="2">
    <location>
        <begin position="17"/>
        <end position="370"/>
    </location>
</feature>
<dbReference type="STRING" id="1051891.A0A0C3MEX8"/>
<dbReference type="OrthoDB" id="276546at2759"/>
<dbReference type="Pfam" id="PF00724">
    <property type="entry name" value="Oxidored_FMN"/>
    <property type="match status" value="1"/>
</dbReference>
<organism evidence="3 4">
    <name type="scientific">Tulasnella calospora MUT 4182</name>
    <dbReference type="NCBI Taxonomy" id="1051891"/>
    <lineage>
        <taxon>Eukaryota</taxon>
        <taxon>Fungi</taxon>
        <taxon>Dikarya</taxon>
        <taxon>Basidiomycota</taxon>
        <taxon>Agaricomycotina</taxon>
        <taxon>Agaricomycetes</taxon>
        <taxon>Cantharellales</taxon>
        <taxon>Tulasnellaceae</taxon>
        <taxon>Tulasnella</taxon>
    </lineage>
</organism>
<proteinExistence type="predicted"/>
<dbReference type="GO" id="GO:0010181">
    <property type="term" value="F:FMN binding"/>
    <property type="evidence" value="ECO:0007669"/>
    <property type="project" value="InterPro"/>
</dbReference>
<evidence type="ECO:0000313" key="3">
    <source>
        <dbReference type="EMBL" id="KIO32292.1"/>
    </source>
</evidence>
<dbReference type="CDD" id="cd02933">
    <property type="entry name" value="OYE_like_FMN"/>
    <property type="match status" value="1"/>
</dbReference>
<reference evidence="3 4" key="1">
    <citation type="submission" date="2014-04" db="EMBL/GenBank/DDBJ databases">
        <authorList>
            <consortium name="DOE Joint Genome Institute"/>
            <person name="Kuo A."/>
            <person name="Girlanda M."/>
            <person name="Perotto S."/>
            <person name="Kohler A."/>
            <person name="Nagy L.G."/>
            <person name="Floudas D."/>
            <person name="Copeland A."/>
            <person name="Barry K.W."/>
            <person name="Cichocki N."/>
            <person name="Veneault-Fourrey C."/>
            <person name="LaButti K."/>
            <person name="Lindquist E.A."/>
            <person name="Lipzen A."/>
            <person name="Lundell T."/>
            <person name="Morin E."/>
            <person name="Murat C."/>
            <person name="Sun H."/>
            <person name="Tunlid A."/>
            <person name="Henrissat B."/>
            <person name="Grigoriev I.V."/>
            <person name="Hibbett D.S."/>
            <person name="Martin F."/>
            <person name="Nordberg H.P."/>
            <person name="Cantor M.N."/>
            <person name="Hua S.X."/>
        </authorList>
    </citation>
    <scope>NUCLEOTIDE SEQUENCE [LARGE SCALE GENOMIC DNA]</scope>
    <source>
        <strain evidence="3 4">MUT 4182</strain>
    </source>
</reference>
<dbReference type="AlphaFoldDB" id="A0A0C3MEX8"/>
<dbReference type="InterPro" id="IPR013785">
    <property type="entry name" value="Aldolase_TIM"/>
</dbReference>
<keyword evidence="4" id="KW-1185">Reference proteome</keyword>
<dbReference type="Proteomes" id="UP000054248">
    <property type="component" value="Unassembled WGS sequence"/>
</dbReference>
<accession>A0A0C3MEX8</accession>
<gene>
    <name evidence="3" type="ORF">M407DRAFT_67035</name>
</gene>
<feature type="region of interest" description="Disordered" evidence="1">
    <location>
        <begin position="125"/>
        <end position="165"/>
    </location>
</feature>
<dbReference type="PANTHER" id="PTHR22893">
    <property type="entry name" value="NADH OXIDOREDUCTASE-RELATED"/>
    <property type="match status" value="1"/>
</dbReference>
<protein>
    <recommendedName>
        <fullName evidence="2">NADH:flavin oxidoreductase/NADH oxidase N-terminal domain-containing protein</fullName>
    </recommendedName>
</protein>
<sequence>MATVEQQVLSTTEQLSLSSPLKVGDVELRTRNIMSAMTRNRSLPVNVPNDANVEYYTQRAEGGAGLIVTEGVLVSPQGTTWPNAPGLWSKEQTEGWKKVTGSVHEAGGKIFAQLWHVGRVAHNDMPEQKKSGKPVPGPSALAARGGEGHYARYGMPKEDGHSVPTPLEDPRTVIEEFKVAGANAKEAGFDGVEIHSANGYLINEFLDNTSNHRTDEWGGSPENRARFGLEIAKALVDIWGPGHVGVKISPSGGYNDMGMTLDDTLSTYNYYIKELLALNVAYITIGRYRENTDPEIDGKKRSTPHDVLESYGPLFKHAEARTTTKLFLNGGLNPAEANELIGSGKMDGAVFGWLWIGNPDLQTRIEKGAELVTMPDVTQLYHSKADAPRGGYSDYPKGTY</sequence>
<dbReference type="InterPro" id="IPR001155">
    <property type="entry name" value="OxRdtase_FMN_N"/>
</dbReference>